<dbReference type="InterPro" id="IPR036612">
    <property type="entry name" value="KH_dom_type_1_sf"/>
</dbReference>
<dbReference type="FunFam" id="3.30.230.70:FF:000032">
    <property type="entry name" value="Polyribonucleotide nucleotidyltransferase 1"/>
    <property type="match status" value="1"/>
</dbReference>
<dbReference type="InterPro" id="IPR001247">
    <property type="entry name" value="ExoRNase_PH_dom1"/>
</dbReference>
<keyword evidence="5" id="KW-0548">Nucleotidyltransferase</keyword>
<evidence type="ECO:0000256" key="1">
    <source>
        <dbReference type="ARBA" id="ARBA00007404"/>
    </source>
</evidence>
<dbReference type="Proteomes" id="UP000695007">
    <property type="component" value="Unplaced"/>
</dbReference>
<dbReference type="SMART" id="SM00322">
    <property type="entry name" value="KH"/>
    <property type="match status" value="1"/>
</dbReference>
<dbReference type="GO" id="GO:0005829">
    <property type="term" value="C:cytosol"/>
    <property type="evidence" value="ECO:0007669"/>
    <property type="project" value="TreeGrafter"/>
</dbReference>
<dbReference type="SUPFAM" id="SSF55666">
    <property type="entry name" value="Ribonuclease PH domain 2-like"/>
    <property type="match status" value="2"/>
</dbReference>
<dbReference type="FunFam" id="3.30.1370.10:FF:000001">
    <property type="entry name" value="Polyribonucleotide nucleotidyltransferase"/>
    <property type="match status" value="1"/>
</dbReference>
<dbReference type="InterPro" id="IPR012340">
    <property type="entry name" value="NA-bd_OB-fold"/>
</dbReference>
<evidence type="ECO:0000256" key="3">
    <source>
        <dbReference type="ARBA" id="ARBA00022490"/>
    </source>
</evidence>
<dbReference type="Gene3D" id="3.30.1370.10">
    <property type="entry name" value="K Homology domain, type 1"/>
    <property type="match status" value="1"/>
</dbReference>
<dbReference type="InterPro" id="IPR036345">
    <property type="entry name" value="ExoRNase_PH_dom2_sf"/>
</dbReference>
<dbReference type="GO" id="GO:0004654">
    <property type="term" value="F:polyribonucleotide nucleotidyltransferase activity"/>
    <property type="evidence" value="ECO:0007669"/>
    <property type="project" value="UniProtKB-EC"/>
</dbReference>
<evidence type="ECO:0000256" key="6">
    <source>
        <dbReference type="ARBA" id="ARBA00022884"/>
    </source>
</evidence>
<dbReference type="CDD" id="cd11363">
    <property type="entry name" value="RNase_PH_PNPase_1"/>
    <property type="match status" value="1"/>
</dbReference>
<dbReference type="CDD" id="cd09033">
    <property type="entry name" value="KH-I_PNPT1"/>
    <property type="match status" value="1"/>
</dbReference>
<dbReference type="InterPro" id="IPR004088">
    <property type="entry name" value="KH_dom_type_1"/>
</dbReference>
<dbReference type="NCBIfam" id="NF008805">
    <property type="entry name" value="PRK11824.1"/>
    <property type="match status" value="1"/>
</dbReference>
<dbReference type="CTD" id="43710"/>
<dbReference type="PANTHER" id="PTHR11252">
    <property type="entry name" value="POLYRIBONUCLEOTIDE NUCLEOTIDYLTRANSFERASE"/>
    <property type="match status" value="1"/>
</dbReference>
<dbReference type="GO" id="GO:0000965">
    <property type="term" value="P:mitochondrial RNA 3'-end processing"/>
    <property type="evidence" value="ECO:0007669"/>
    <property type="project" value="TreeGrafter"/>
</dbReference>
<gene>
    <name evidence="11" type="primary">LOC105361080</name>
</gene>
<dbReference type="FunFam" id="3.30.230.70:FF:000001">
    <property type="entry name" value="Polyribonucleotide nucleotidyltransferase"/>
    <property type="match status" value="1"/>
</dbReference>
<dbReference type="NCBIfam" id="TIGR03591">
    <property type="entry name" value="polynuc_phos"/>
    <property type="match status" value="1"/>
</dbReference>
<dbReference type="KEGG" id="csol:105361080"/>
<dbReference type="InterPro" id="IPR004087">
    <property type="entry name" value="KH_dom"/>
</dbReference>
<keyword evidence="10" id="KW-1185">Reference proteome</keyword>
<evidence type="ECO:0000256" key="7">
    <source>
        <dbReference type="ARBA" id="ARBA00031451"/>
    </source>
</evidence>
<dbReference type="PROSITE" id="PS50126">
    <property type="entry name" value="S1"/>
    <property type="match status" value="1"/>
</dbReference>
<keyword evidence="3" id="KW-0963">Cytoplasm</keyword>
<dbReference type="EC" id="2.7.7.8" evidence="2"/>
<dbReference type="Pfam" id="PF03726">
    <property type="entry name" value="PNPase"/>
    <property type="match status" value="1"/>
</dbReference>
<dbReference type="GO" id="GO:0003723">
    <property type="term" value="F:RNA binding"/>
    <property type="evidence" value="ECO:0007669"/>
    <property type="project" value="UniProtKB-UniRule"/>
</dbReference>
<keyword evidence="4" id="KW-0808">Transferase</keyword>
<dbReference type="InterPro" id="IPR015847">
    <property type="entry name" value="ExoRNase_PH_dom2"/>
</dbReference>
<dbReference type="Pfam" id="PF00013">
    <property type="entry name" value="KH_1"/>
    <property type="match status" value="1"/>
</dbReference>
<proteinExistence type="inferred from homology"/>
<dbReference type="GeneID" id="105361080"/>
<evidence type="ECO:0000256" key="8">
    <source>
        <dbReference type="PROSITE-ProRule" id="PRU00117"/>
    </source>
</evidence>
<evidence type="ECO:0000256" key="5">
    <source>
        <dbReference type="ARBA" id="ARBA00022695"/>
    </source>
</evidence>
<dbReference type="PROSITE" id="PS50084">
    <property type="entry name" value="KH_TYPE_1"/>
    <property type="match status" value="1"/>
</dbReference>
<sequence>MKISTGKYARLADGCSVVNVGDTSVMVTTVSKSTITLTNFLPLIVDYKQKAAAAGRIPTNFFRRELGYNEHEILTSRIIDRSVRPLFPDKFRYETQIMCNMLAIDGKNDSDILAINGASAALAVSDIPWNGPVGAVRLGFIDNEILINPTRQEQKQSILNLTVTAASKNLVIMLDGRAENIMMQDLRKALKIGVRECQNIVQGIERLQKKHGKQKRTIEPVSEAPIEIAESVQSISEMKLRKIFTDFHLDKQSRDQAVNELRNEVISNIKINHNYTDTSVIGDIFSTITKNVFRSLIFESNCRCDGRKIEEIRKISCEVDLFKPLHGSALFQRGQTQVLCTVTLDSPDSSLKMDTISMIESGIKEKNFFLHYEFPPYANNETGKTGFKGRREMGHGVLAERGLQAVVPKNFPFTIRLTSEVLESNGSSSMASVCAGSLALMDCGVPIASPVAGVAIGLMTKYDKITKNITDYKILTDILGIEDYLGDMDFKVAGTRKGLTSFQADIKIPGLPLKILMESLVQANDAKNVIINIMNKTISSPRSKEKDNMPIVELIEIAPHLKGKLMGVGGSNIKKIYIQTGVHINEQEPSKFSIFAPNENAMNEAKEMIDKFIKVVSEPLLEFGGIYTAKIVEIRENGVMIILYPTMQPTLLHNSQLDQRKILHPSALNFEIGTEIQVKYFGRDPVSGVMRISRKVLQTTNVPSKNFVESS</sequence>
<dbReference type="SUPFAM" id="SSF54791">
    <property type="entry name" value="Eukaryotic type KH-domain (KH-domain type I)"/>
    <property type="match status" value="1"/>
</dbReference>
<dbReference type="FunFam" id="2.40.50.140:FF:000113">
    <property type="entry name" value="polyribonucleotide nucleotidyltransferase 1, mitochondrial"/>
    <property type="match status" value="1"/>
</dbReference>
<dbReference type="GO" id="GO:0000958">
    <property type="term" value="P:mitochondrial mRNA catabolic process"/>
    <property type="evidence" value="ECO:0007669"/>
    <property type="project" value="TreeGrafter"/>
</dbReference>
<evidence type="ECO:0000256" key="4">
    <source>
        <dbReference type="ARBA" id="ARBA00022679"/>
    </source>
</evidence>
<accession>A0AAJ7DU08</accession>
<dbReference type="InterPro" id="IPR015848">
    <property type="entry name" value="PNPase_PH_RNA-bd_bac/org-type"/>
</dbReference>
<dbReference type="InterPro" id="IPR027408">
    <property type="entry name" value="PNPase/RNase_PH_dom_sf"/>
</dbReference>
<dbReference type="InterPro" id="IPR020568">
    <property type="entry name" value="Ribosomal_Su5_D2-typ_SF"/>
</dbReference>
<keyword evidence="6 8" id="KW-0694">RNA-binding</keyword>
<evidence type="ECO:0000259" key="9">
    <source>
        <dbReference type="PROSITE" id="PS50126"/>
    </source>
</evidence>
<name>A0AAJ7DU08_9HYME</name>
<evidence type="ECO:0000313" key="11">
    <source>
        <dbReference type="RefSeq" id="XP_011496484.1"/>
    </source>
</evidence>
<dbReference type="SUPFAM" id="SSF46915">
    <property type="entry name" value="Polynucleotide phosphorylase/guanosine pentaphosphate synthase (PNPase/GPSI), domain 3"/>
    <property type="match status" value="1"/>
</dbReference>
<evidence type="ECO:0000313" key="10">
    <source>
        <dbReference type="Proteomes" id="UP000695007"/>
    </source>
</evidence>
<dbReference type="GO" id="GO:0000175">
    <property type="term" value="F:3'-5'-RNA exonuclease activity"/>
    <property type="evidence" value="ECO:0007669"/>
    <property type="project" value="TreeGrafter"/>
</dbReference>
<dbReference type="Gene3D" id="3.30.230.70">
    <property type="entry name" value="GHMP Kinase, N-terminal domain"/>
    <property type="match status" value="2"/>
</dbReference>
<dbReference type="Pfam" id="PF03725">
    <property type="entry name" value="RNase_PH_C"/>
    <property type="match status" value="1"/>
</dbReference>
<dbReference type="PANTHER" id="PTHR11252:SF0">
    <property type="entry name" value="POLYRIBONUCLEOTIDE NUCLEOTIDYLTRANSFERASE 1, MITOCHONDRIAL"/>
    <property type="match status" value="1"/>
</dbReference>
<evidence type="ECO:0000256" key="2">
    <source>
        <dbReference type="ARBA" id="ARBA00012416"/>
    </source>
</evidence>
<dbReference type="Pfam" id="PF01138">
    <property type="entry name" value="RNase_PH"/>
    <property type="match status" value="2"/>
</dbReference>
<dbReference type="RefSeq" id="XP_011496484.1">
    <property type="nucleotide sequence ID" value="XM_011498182.1"/>
</dbReference>
<comment type="similarity">
    <text evidence="1">Belongs to the polyribonucleotide nucleotidyltransferase family.</text>
</comment>
<feature type="domain" description="S1 motif" evidence="9">
    <location>
        <begin position="624"/>
        <end position="695"/>
    </location>
</feature>
<dbReference type="AlphaFoldDB" id="A0AAJ7DU08"/>
<protein>
    <recommendedName>
        <fullName evidence="2">polyribonucleotide nucleotidyltransferase</fullName>
        <ecNumber evidence="2">2.7.7.8</ecNumber>
    </recommendedName>
    <alternativeName>
        <fullName evidence="7">Polynucleotide phosphorylase 1</fullName>
    </alternativeName>
</protein>
<reference evidence="11" key="1">
    <citation type="submission" date="2025-08" db="UniProtKB">
        <authorList>
            <consortium name="RefSeq"/>
        </authorList>
    </citation>
    <scope>IDENTIFICATION</scope>
</reference>
<dbReference type="CDD" id="cd11364">
    <property type="entry name" value="RNase_PH_PNPase_2"/>
    <property type="match status" value="1"/>
</dbReference>
<dbReference type="InterPro" id="IPR036456">
    <property type="entry name" value="PNPase_PH_RNA-bd_sf"/>
</dbReference>
<dbReference type="Gene3D" id="2.40.50.140">
    <property type="entry name" value="Nucleic acid-binding proteins"/>
    <property type="match status" value="1"/>
</dbReference>
<dbReference type="PIRSF" id="PIRSF005499">
    <property type="entry name" value="PNPase"/>
    <property type="match status" value="1"/>
</dbReference>
<dbReference type="InterPro" id="IPR003029">
    <property type="entry name" value="S1_domain"/>
</dbReference>
<dbReference type="InterPro" id="IPR012162">
    <property type="entry name" value="PNPase"/>
</dbReference>
<dbReference type="SUPFAM" id="SSF54211">
    <property type="entry name" value="Ribosomal protein S5 domain 2-like"/>
    <property type="match status" value="2"/>
</dbReference>
<dbReference type="GO" id="GO:0005739">
    <property type="term" value="C:mitochondrion"/>
    <property type="evidence" value="ECO:0007669"/>
    <property type="project" value="TreeGrafter"/>
</dbReference>
<organism evidence="10 11">
    <name type="scientific">Ceratosolen solmsi marchali</name>
    <dbReference type="NCBI Taxonomy" id="326594"/>
    <lineage>
        <taxon>Eukaryota</taxon>
        <taxon>Metazoa</taxon>
        <taxon>Ecdysozoa</taxon>
        <taxon>Arthropoda</taxon>
        <taxon>Hexapoda</taxon>
        <taxon>Insecta</taxon>
        <taxon>Pterygota</taxon>
        <taxon>Neoptera</taxon>
        <taxon>Endopterygota</taxon>
        <taxon>Hymenoptera</taxon>
        <taxon>Apocrita</taxon>
        <taxon>Proctotrupomorpha</taxon>
        <taxon>Chalcidoidea</taxon>
        <taxon>Agaonidae</taxon>
        <taxon>Agaoninae</taxon>
        <taxon>Ceratosolen</taxon>
    </lineage>
</organism>